<dbReference type="GO" id="GO:0016787">
    <property type="term" value="F:hydrolase activity"/>
    <property type="evidence" value="ECO:0007669"/>
    <property type="project" value="UniProtKB-KW"/>
</dbReference>
<dbReference type="SUPFAM" id="SSF52540">
    <property type="entry name" value="P-loop containing nucleoside triphosphate hydrolases"/>
    <property type="match status" value="1"/>
</dbReference>
<dbReference type="GO" id="GO:0005524">
    <property type="term" value="F:ATP binding"/>
    <property type="evidence" value="ECO:0007669"/>
    <property type="project" value="UniProtKB-KW"/>
</dbReference>
<evidence type="ECO:0000256" key="1">
    <source>
        <dbReference type="ARBA" id="ARBA00022741"/>
    </source>
</evidence>
<dbReference type="PANTHER" id="PTHR11472">
    <property type="entry name" value="DNA REPAIR DEAD HELICASE RAD3/XP-D SUBFAMILY MEMBER"/>
    <property type="match status" value="1"/>
</dbReference>
<keyword evidence="6" id="KW-1185">Reference proteome</keyword>
<dbReference type="InterPro" id="IPR014013">
    <property type="entry name" value="Helic_SF1/SF2_ATP-bd_DinG/Rad3"/>
</dbReference>
<dbReference type="GO" id="GO:0090657">
    <property type="term" value="P:telomeric loop disassembly"/>
    <property type="evidence" value="ECO:0007669"/>
    <property type="project" value="TreeGrafter"/>
</dbReference>
<dbReference type="InterPro" id="IPR045028">
    <property type="entry name" value="DinG/Rad3-like"/>
</dbReference>
<proteinExistence type="predicted"/>
<keyword evidence="1" id="KW-0547">Nucleotide-binding</keyword>
<dbReference type="GO" id="GO:0010569">
    <property type="term" value="P:regulation of double-strand break repair via homologous recombination"/>
    <property type="evidence" value="ECO:0007669"/>
    <property type="project" value="TreeGrafter"/>
</dbReference>
<dbReference type="GO" id="GO:0003678">
    <property type="term" value="F:DNA helicase activity"/>
    <property type="evidence" value="ECO:0007669"/>
    <property type="project" value="TreeGrafter"/>
</dbReference>
<dbReference type="PROSITE" id="PS51193">
    <property type="entry name" value="HELICASE_ATP_BIND_2"/>
    <property type="match status" value="1"/>
</dbReference>
<evidence type="ECO:0000259" key="4">
    <source>
        <dbReference type="PROSITE" id="PS51193"/>
    </source>
</evidence>
<evidence type="ECO:0000256" key="3">
    <source>
        <dbReference type="ARBA" id="ARBA00022840"/>
    </source>
</evidence>
<reference evidence="5" key="1">
    <citation type="submission" date="2021-12" db="EMBL/GenBank/DDBJ databases">
        <authorList>
            <person name="King R."/>
        </authorList>
    </citation>
    <scope>NUCLEOTIDE SEQUENCE</scope>
</reference>
<organism evidence="5 6">
    <name type="scientific">Brassicogethes aeneus</name>
    <name type="common">Rape pollen beetle</name>
    <name type="synonym">Meligethes aeneus</name>
    <dbReference type="NCBI Taxonomy" id="1431903"/>
    <lineage>
        <taxon>Eukaryota</taxon>
        <taxon>Metazoa</taxon>
        <taxon>Ecdysozoa</taxon>
        <taxon>Arthropoda</taxon>
        <taxon>Hexapoda</taxon>
        <taxon>Insecta</taxon>
        <taxon>Pterygota</taxon>
        <taxon>Neoptera</taxon>
        <taxon>Endopterygota</taxon>
        <taxon>Coleoptera</taxon>
        <taxon>Polyphaga</taxon>
        <taxon>Cucujiformia</taxon>
        <taxon>Nitidulidae</taxon>
        <taxon>Meligethinae</taxon>
        <taxon>Brassicogethes</taxon>
    </lineage>
</organism>
<sequence>MSTINIRGVAVEFPFEPYELQREYMDKVIECLQKETNGVLDSPTGTGKTLSLLCSNLGWLQVKKAQIQAQRMDSIVEEEKQAFMGNLKELTGKVDKWMVHNAGKADWPSWAYRPSFENEYSVIAGNE</sequence>
<feature type="domain" description="Helicase ATP-binding" evidence="4">
    <location>
        <begin position="7"/>
        <end position="127"/>
    </location>
</feature>
<keyword evidence="2" id="KW-0378">Hydrolase</keyword>
<dbReference type="GO" id="GO:0045910">
    <property type="term" value="P:negative regulation of DNA recombination"/>
    <property type="evidence" value="ECO:0007669"/>
    <property type="project" value="TreeGrafter"/>
</dbReference>
<dbReference type="EMBL" id="OV121134">
    <property type="protein sequence ID" value="CAH0553930.1"/>
    <property type="molecule type" value="Genomic_DNA"/>
</dbReference>
<dbReference type="AlphaFoldDB" id="A0A9P0FFG1"/>
<dbReference type="InterPro" id="IPR027417">
    <property type="entry name" value="P-loop_NTPase"/>
</dbReference>
<keyword evidence="3" id="KW-0067">ATP-binding</keyword>
<evidence type="ECO:0000256" key="2">
    <source>
        <dbReference type="ARBA" id="ARBA00022801"/>
    </source>
</evidence>
<dbReference type="PANTHER" id="PTHR11472:SF34">
    <property type="entry name" value="REGULATOR OF TELOMERE ELONGATION HELICASE 1"/>
    <property type="match status" value="1"/>
</dbReference>
<accession>A0A9P0FFG1</accession>
<dbReference type="Gene3D" id="3.40.50.300">
    <property type="entry name" value="P-loop containing nucleotide triphosphate hydrolases"/>
    <property type="match status" value="1"/>
</dbReference>
<name>A0A9P0FFG1_BRAAE</name>
<protein>
    <recommendedName>
        <fullName evidence="4">Helicase ATP-binding domain-containing protein</fullName>
    </recommendedName>
</protein>
<evidence type="ECO:0000313" key="5">
    <source>
        <dbReference type="EMBL" id="CAH0553930.1"/>
    </source>
</evidence>
<gene>
    <name evidence="5" type="ORF">MELIAE_LOCUS5808</name>
</gene>
<dbReference type="OrthoDB" id="19182at2759"/>
<dbReference type="GO" id="GO:0005634">
    <property type="term" value="C:nucleus"/>
    <property type="evidence" value="ECO:0007669"/>
    <property type="project" value="TreeGrafter"/>
</dbReference>
<dbReference type="GO" id="GO:1904430">
    <property type="term" value="P:negative regulation of t-circle formation"/>
    <property type="evidence" value="ECO:0007669"/>
    <property type="project" value="TreeGrafter"/>
</dbReference>
<dbReference type="Proteomes" id="UP001154078">
    <property type="component" value="Chromosome 3"/>
</dbReference>
<evidence type="ECO:0000313" key="6">
    <source>
        <dbReference type="Proteomes" id="UP001154078"/>
    </source>
</evidence>
<dbReference type="GO" id="GO:0070182">
    <property type="term" value="F:DNA polymerase binding"/>
    <property type="evidence" value="ECO:0007669"/>
    <property type="project" value="TreeGrafter"/>
</dbReference>